<keyword evidence="5" id="KW-0067">ATP-binding</keyword>
<dbReference type="GO" id="GO:0005319">
    <property type="term" value="F:lipid transporter activity"/>
    <property type="evidence" value="ECO:0007669"/>
    <property type="project" value="TreeGrafter"/>
</dbReference>
<feature type="transmembrane region" description="Helical" evidence="8">
    <location>
        <begin position="262"/>
        <end position="284"/>
    </location>
</feature>
<keyword evidence="11" id="KW-1185">Reference proteome</keyword>
<accession>A0AAW2ZPJ2</accession>
<feature type="transmembrane region" description="Helical" evidence="8">
    <location>
        <begin position="397"/>
        <end position="418"/>
    </location>
</feature>
<dbReference type="InterPro" id="IPR003593">
    <property type="entry name" value="AAA+_ATPase"/>
</dbReference>
<reference evidence="10 11" key="1">
    <citation type="submission" date="2024-03" db="EMBL/GenBank/DDBJ databases">
        <title>The Acrasis kona genome and developmental transcriptomes reveal deep origins of eukaryotic multicellular pathways.</title>
        <authorList>
            <person name="Sheikh S."/>
            <person name="Fu C.-J."/>
            <person name="Brown M.W."/>
            <person name="Baldauf S.L."/>
        </authorList>
    </citation>
    <scope>NUCLEOTIDE SEQUENCE [LARGE SCALE GENOMIC DNA]</scope>
    <source>
        <strain evidence="10 11">ATCC MYA-3509</strain>
    </source>
</reference>
<evidence type="ECO:0000256" key="5">
    <source>
        <dbReference type="ARBA" id="ARBA00022840"/>
    </source>
</evidence>
<dbReference type="GO" id="GO:0016020">
    <property type="term" value="C:membrane"/>
    <property type="evidence" value="ECO:0007669"/>
    <property type="project" value="UniProtKB-SubCell"/>
</dbReference>
<dbReference type="FunFam" id="3.40.50.300:FF:000665">
    <property type="entry name" value="ABC transporter A family member 2"/>
    <property type="match status" value="1"/>
</dbReference>
<dbReference type="InterPro" id="IPR017871">
    <property type="entry name" value="ABC_transporter-like_CS"/>
</dbReference>
<sequence>MSQFRALLLKQLTLQSRQKKTLACQTLFPIFFIVGPFLLGLLLKFVIGNAGGSDGGWMDSRQQTNQIELAFLTTYTKDVSLEAIGHLYKNKSSSGFLAGIPQSPLWSGYYPHEVLPPVPDDTEEVDKMLFELFSSNKTDEVIGAIHFEELSKQNIKYTAQGKTRFKTLFGGRGETTFEETTSTIMNWMTNAFLKMVNPQRSNKVVVSRTNMPEKMEFKVAEVNNLLTVLTISIPLFLDVLVYEKIQGIREMMKLSGLKMRNYWMFTIVYDIVFYLLFTCVIAQVTSMVTLAEWALYSNFLLLFLFYVCTSVAIIGFTIFLSSVIKHQLLATVVAYSFSLLFTSAFSGIDMILLQNSFDYEWLMLFPLMGIASSSNFITQSCTKGCLSFAHMTTYNRFTGGLLFMVISGILFGTIGLYLDAVLPSKYGVRSHPLFPIKHLIRYFKKKSSKKTNEVDPLIDETSIHNVEMIDEDVLNEYNRSQLADENQLDPQPVIIKKMSKFYGDKKALDNMSLVVDKGECLGLLGPNGAGKTTIISVLVGLYAPSSGTSYVNGYDIKTDMDIVQQHIGLCPQHEILWGDLTCEEHLLFYARLKNVPRSQEKSNAADAMREVGLLDEKSSSLSSTLSGGQKKRLAIAMSMVGNPSIILLDEPTTGLDPTSRRQIWEIISKAKVNRCIILTTHSLEEADILSDRIAIMSNGSLKCIGTSMHLKNKFGSGYRLAINYSPPDQQKVDQFIIKDLSNGAATINSVFSGNTVYDVPKNAVGKSVSHLFSELEKNKKDCGIIDWSFGQSTLEDVFMTIVNMEDEQAIQVVNK</sequence>
<evidence type="ECO:0000256" key="8">
    <source>
        <dbReference type="SAM" id="Phobius"/>
    </source>
</evidence>
<dbReference type="InterPro" id="IPR027417">
    <property type="entry name" value="P-loop_NTPase"/>
</dbReference>
<dbReference type="SUPFAM" id="SSF52540">
    <property type="entry name" value="P-loop containing nucleoside triphosphate hydrolases"/>
    <property type="match status" value="1"/>
</dbReference>
<evidence type="ECO:0000256" key="1">
    <source>
        <dbReference type="ARBA" id="ARBA00004141"/>
    </source>
</evidence>
<dbReference type="Pfam" id="PF00005">
    <property type="entry name" value="ABC_tran"/>
    <property type="match status" value="1"/>
</dbReference>
<evidence type="ECO:0000256" key="6">
    <source>
        <dbReference type="ARBA" id="ARBA00022989"/>
    </source>
</evidence>
<dbReference type="PANTHER" id="PTHR19229">
    <property type="entry name" value="ATP-BINDING CASSETTE TRANSPORTER SUBFAMILY A ABCA"/>
    <property type="match status" value="1"/>
</dbReference>
<dbReference type="PROSITE" id="PS50893">
    <property type="entry name" value="ABC_TRANSPORTER_2"/>
    <property type="match status" value="1"/>
</dbReference>
<dbReference type="InterPro" id="IPR026082">
    <property type="entry name" value="ABCA"/>
</dbReference>
<gene>
    <name evidence="10" type="ORF">AKO1_009578</name>
</gene>
<protein>
    <submittedName>
        <fullName evidence="10">ABC transporter A family member</fullName>
    </submittedName>
</protein>
<feature type="domain" description="ABC transporter" evidence="9">
    <location>
        <begin position="493"/>
        <end position="723"/>
    </location>
</feature>
<keyword evidence="4" id="KW-0547">Nucleotide-binding</keyword>
<feature type="transmembrane region" description="Helical" evidence="8">
    <location>
        <begin position="296"/>
        <end position="320"/>
    </location>
</feature>
<dbReference type="GO" id="GO:0005524">
    <property type="term" value="F:ATP binding"/>
    <property type="evidence" value="ECO:0007669"/>
    <property type="project" value="UniProtKB-KW"/>
</dbReference>
<proteinExistence type="predicted"/>
<organism evidence="10 11">
    <name type="scientific">Acrasis kona</name>
    <dbReference type="NCBI Taxonomy" id="1008807"/>
    <lineage>
        <taxon>Eukaryota</taxon>
        <taxon>Discoba</taxon>
        <taxon>Heterolobosea</taxon>
        <taxon>Tetramitia</taxon>
        <taxon>Eutetramitia</taxon>
        <taxon>Acrasidae</taxon>
        <taxon>Acrasis</taxon>
    </lineage>
</organism>
<feature type="transmembrane region" description="Helical" evidence="8">
    <location>
        <begin position="21"/>
        <end position="47"/>
    </location>
</feature>
<evidence type="ECO:0000259" key="9">
    <source>
        <dbReference type="PROSITE" id="PS50893"/>
    </source>
</evidence>
<dbReference type="EMBL" id="JAOPGA020001698">
    <property type="protein sequence ID" value="KAL0490582.1"/>
    <property type="molecule type" value="Genomic_DNA"/>
</dbReference>
<dbReference type="Pfam" id="PF12698">
    <property type="entry name" value="ABC2_membrane_3"/>
    <property type="match status" value="1"/>
</dbReference>
<keyword evidence="3 8" id="KW-0812">Transmembrane</keyword>
<dbReference type="Proteomes" id="UP001431209">
    <property type="component" value="Unassembled WGS sequence"/>
</dbReference>
<evidence type="ECO:0000313" key="11">
    <source>
        <dbReference type="Proteomes" id="UP001431209"/>
    </source>
</evidence>
<dbReference type="InterPro" id="IPR013525">
    <property type="entry name" value="ABC2_TM"/>
</dbReference>
<comment type="subcellular location">
    <subcellularLocation>
        <location evidence="1">Membrane</location>
        <topology evidence="1">Multi-pass membrane protein</topology>
    </subcellularLocation>
</comment>
<feature type="transmembrane region" description="Helical" evidence="8">
    <location>
        <begin position="359"/>
        <end position="377"/>
    </location>
</feature>
<evidence type="ECO:0000313" key="10">
    <source>
        <dbReference type="EMBL" id="KAL0490582.1"/>
    </source>
</evidence>
<evidence type="ECO:0000256" key="3">
    <source>
        <dbReference type="ARBA" id="ARBA00022692"/>
    </source>
</evidence>
<dbReference type="GO" id="GO:0016887">
    <property type="term" value="F:ATP hydrolysis activity"/>
    <property type="evidence" value="ECO:0007669"/>
    <property type="project" value="InterPro"/>
</dbReference>
<dbReference type="Gene3D" id="3.40.50.300">
    <property type="entry name" value="P-loop containing nucleotide triphosphate hydrolases"/>
    <property type="match status" value="1"/>
</dbReference>
<dbReference type="GO" id="GO:0140359">
    <property type="term" value="F:ABC-type transporter activity"/>
    <property type="evidence" value="ECO:0007669"/>
    <property type="project" value="InterPro"/>
</dbReference>
<dbReference type="PROSITE" id="PS00211">
    <property type="entry name" value="ABC_TRANSPORTER_1"/>
    <property type="match status" value="1"/>
</dbReference>
<feature type="transmembrane region" description="Helical" evidence="8">
    <location>
        <begin position="222"/>
        <end position="241"/>
    </location>
</feature>
<keyword evidence="6 8" id="KW-1133">Transmembrane helix</keyword>
<evidence type="ECO:0000256" key="7">
    <source>
        <dbReference type="ARBA" id="ARBA00023136"/>
    </source>
</evidence>
<evidence type="ECO:0000256" key="2">
    <source>
        <dbReference type="ARBA" id="ARBA00022448"/>
    </source>
</evidence>
<evidence type="ECO:0000256" key="4">
    <source>
        <dbReference type="ARBA" id="ARBA00022741"/>
    </source>
</evidence>
<dbReference type="InterPro" id="IPR003439">
    <property type="entry name" value="ABC_transporter-like_ATP-bd"/>
</dbReference>
<keyword evidence="2" id="KW-0813">Transport</keyword>
<dbReference type="SMART" id="SM00382">
    <property type="entry name" value="AAA"/>
    <property type="match status" value="1"/>
</dbReference>
<keyword evidence="7 8" id="KW-0472">Membrane</keyword>
<feature type="transmembrane region" description="Helical" evidence="8">
    <location>
        <begin position="332"/>
        <end position="353"/>
    </location>
</feature>
<dbReference type="CDD" id="cd03263">
    <property type="entry name" value="ABC_subfamily_A"/>
    <property type="match status" value="1"/>
</dbReference>
<dbReference type="AlphaFoldDB" id="A0AAW2ZPJ2"/>
<name>A0AAW2ZPJ2_9EUKA</name>
<comment type="caution">
    <text evidence="10">The sequence shown here is derived from an EMBL/GenBank/DDBJ whole genome shotgun (WGS) entry which is preliminary data.</text>
</comment>